<evidence type="ECO:0000313" key="3">
    <source>
        <dbReference type="Proteomes" id="UP001632038"/>
    </source>
</evidence>
<dbReference type="EMBL" id="JAVIJP010000054">
    <property type="protein sequence ID" value="KAL3623888.1"/>
    <property type="molecule type" value="Genomic_DNA"/>
</dbReference>
<dbReference type="Proteomes" id="UP001632038">
    <property type="component" value="Unassembled WGS sequence"/>
</dbReference>
<feature type="compositionally biased region" description="Acidic residues" evidence="1">
    <location>
        <begin position="13"/>
        <end position="22"/>
    </location>
</feature>
<reference evidence="3" key="1">
    <citation type="journal article" date="2024" name="IScience">
        <title>Strigolactones Initiate the Formation of Haustorium-like Structures in Castilleja.</title>
        <authorList>
            <person name="Buerger M."/>
            <person name="Peterson D."/>
            <person name="Chory J."/>
        </authorList>
    </citation>
    <scope>NUCLEOTIDE SEQUENCE [LARGE SCALE GENOMIC DNA]</scope>
</reference>
<dbReference type="PANTHER" id="PTHR34130:SF14">
    <property type="match status" value="1"/>
</dbReference>
<evidence type="ECO:0000313" key="2">
    <source>
        <dbReference type="EMBL" id="KAL3623888.1"/>
    </source>
</evidence>
<feature type="region of interest" description="Disordered" evidence="1">
    <location>
        <begin position="111"/>
        <end position="148"/>
    </location>
</feature>
<feature type="compositionally biased region" description="Basic and acidic residues" evidence="1">
    <location>
        <begin position="26"/>
        <end position="43"/>
    </location>
</feature>
<evidence type="ECO:0000256" key="1">
    <source>
        <dbReference type="SAM" id="MobiDB-lite"/>
    </source>
</evidence>
<organism evidence="2 3">
    <name type="scientific">Castilleja foliolosa</name>
    <dbReference type="NCBI Taxonomy" id="1961234"/>
    <lineage>
        <taxon>Eukaryota</taxon>
        <taxon>Viridiplantae</taxon>
        <taxon>Streptophyta</taxon>
        <taxon>Embryophyta</taxon>
        <taxon>Tracheophyta</taxon>
        <taxon>Spermatophyta</taxon>
        <taxon>Magnoliopsida</taxon>
        <taxon>eudicotyledons</taxon>
        <taxon>Gunneridae</taxon>
        <taxon>Pentapetalae</taxon>
        <taxon>asterids</taxon>
        <taxon>lamiids</taxon>
        <taxon>Lamiales</taxon>
        <taxon>Orobanchaceae</taxon>
        <taxon>Pedicularideae</taxon>
        <taxon>Castillejinae</taxon>
        <taxon>Castilleja</taxon>
    </lineage>
</organism>
<keyword evidence="3" id="KW-1185">Reference proteome</keyword>
<dbReference type="PANTHER" id="PTHR34130">
    <property type="entry name" value="OS08G0243800 PROTEIN"/>
    <property type="match status" value="1"/>
</dbReference>
<gene>
    <name evidence="2" type="ORF">CASFOL_032704</name>
</gene>
<comment type="caution">
    <text evidence="2">The sequence shown here is derived from an EMBL/GenBank/DDBJ whole genome shotgun (WGS) entry which is preliminary data.</text>
</comment>
<sequence length="238" mass="26974">MDDIITKTKPPNEEEEEEEEDAISVSDDKTQSSQKSQDKRRSSSEPSDFFEFFTSPANMSNAEDIIFHGKLIPFKNHHPFLKSLSADDATRFSRRTSLRSPIELVPTVKPNRLTSTRPRPRRYPDVAGNIRRSFSKRSTRSEGSPPSKASKAKWFVLMFGPLKLQPEMDIREMKSRVGRRSPRSMFLEYAGGDTQAGRSGRRSFWGFDFLRVLSCKSHASVAVTASVGLAAPRPRSRF</sequence>
<protein>
    <submittedName>
        <fullName evidence="2">Uncharacterized protein</fullName>
    </submittedName>
</protein>
<accession>A0ABD3C289</accession>
<feature type="compositionally biased region" description="Basic and acidic residues" evidence="1">
    <location>
        <begin position="1"/>
        <end position="12"/>
    </location>
</feature>
<proteinExistence type="predicted"/>
<name>A0ABD3C289_9LAMI</name>
<dbReference type="AlphaFoldDB" id="A0ABD3C289"/>
<feature type="region of interest" description="Disordered" evidence="1">
    <location>
        <begin position="1"/>
        <end position="50"/>
    </location>
</feature>